<dbReference type="AlphaFoldDB" id="A3ZWJ8"/>
<comment type="caution">
    <text evidence="1">The sequence shown here is derived from an EMBL/GenBank/DDBJ whole genome shotgun (WGS) entry which is preliminary data.</text>
</comment>
<gene>
    <name evidence="1" type="ORF">DSM3645_26424</name>
</gene>
<name>A3ZWJ8_9BACT</name>
<sequence length="58" mass="6401">MRNARPLHGDPSTRSTTLRSAGINYLPLGTESIYRRIQSASAILPLTAFREGESIKTK</sequence>
<dbReference type="Proteomes" id="UP000004358">
    <property type="component" value="Unassembled WGS sequence"/>
</dbReference>
<proteinExistence type="predicted"/>
<protein>
    <submittedName>
        <fullName evidence="1">Uncharacterized protein</fullName>
    </submittedName>
</protein>
<dbReference type="EMBL" id="AANZ01000015">
    <property type="protein sequence ID" value="EAQ79226.1"/>
    <property type="molecule type" value="Genomic_DNA"/>
</dbReference>
<organism evidence="1 2">
    <name type="scientific">Blastopirellula marina DSM 3645</name>
    <dbReference type="NCBI Taxonomy" id="314230"/>
    <lineage>
        <taxon>Bacteria</taxon>
        <taxon>Pseudomonadati</taxon>
        <taxon>Planctomycetota</taxon>
        <taxon>Planctomycetia</taxon>
        <taxon>Pirellulales</taxon>
        <taxon>Pirellulaceae</taxon>
        <taxon>Blastopirellula</taxon>
    </lineage>
</organism>
<reference evidence="1 2" key="1">
    <citation type="submission" date="2006-02" db="EMBL/GenBank/DDBJ databases">
        <authorList>
            <person name="Amann R."/>
            <person name="Ferriera S."/>
            <person name="Johnson J."/>
            <person name="Kravitz S."/>
            <person name="Halpern A."/>
            <person name="Remington K."/>
            <person name="Beeson K."/>
            <person name="Tran B."/>
            <person name="Rogers Y.-H."/>
            <person name="Friedman R."/>
            <person name="Venter J.C."/>
        </authorList>
    </citation>
    <scope>NUCLEOTIDE SEQUENCE [LARGE SCALE GENOMIC DNA]</scope>
    <source>
        <strain evidence="1 2">DSM 3645</strain>
    </source>
</reference>
<accession>A3ZWJ8</accession>
<evidence type="ECO:0000313" key="1">
    <source>
        <dbReference type="EMBL" id="EAQ79226.1"/>
    </source>
</evidence>
<evidence type="ECO:0000313" key="2">
    <source>
        <dbReference type="Proteomes" id="UP000004358"/>
    </source>
</evidence>
<dbReference type="HOGENOM" id="CLU_2970213_0_0_0"/>